<evidence type="ECO:0008006" key="3">
    <source>
        <dbReference type="Google" id="ProtNLM"/>
    </source>
</evidence>
<gene>
    <name evidence="1" type="ORF">CEE36_01900</name>
</gene>
<dbReference type="PANTHER" id="PTHR42754">
    <property type="entry name" value="ENDOGLUCANASE"/>
    <property type="match status" value="1"/>
</dbReference>
<dbReference type="Proteomes" id="UP000317778">
    <property type="component" value="Unassembled WGS sequence"/>
</dbReference>
<dbReference type="AlphaFoldDB" id="A0A532V9K7"/>
<protein>
    <recommendedName>
        <fullName evidence="3">Secretion system C-terminal sorting domain-containing protein</fullName>
    </recommendedName>
</protein>
<evidence type="ECO:0000313" key="1">
    <source>
        <dbReference type="EMBL" id="TKJ43894.1"/>
    </source>
</evidence>
<sequence length="351" mass="38120">MHRLLGLDKVWFYLYNYITKETDMKKLGVILILLLFFSVPAQAWERTYGGSEVEEGYSVRETLDGGYIIAGGTYSFGNPGGDVYLIKTDASGDTIWTRTYGGSRWEVGRSVQQTSDEGYIIAGQRGNIADTLIDVYLIKTDASGDTIWTRTYGGSDSDVGRSVQETSDGCYIIAGSCAAGNAVYLIKTDASGDSIWTRTYGGNDADGSNSVCETSDGGYIIAGYTRSFGADEADVYLIKTDADGNSAGIEEDKETRYAPGLLLEVQSLSEGELDLSYFLPGSGLARVELYDAAGKRVGVIEDGERQAGWHHITRPLSLPCGIYFVRLSATLEEGCKLERLNITEKVILLGK</sequence>
<dbReference type="PANTHER" id="PTHR42754:SF1">
    <property type="entry name" value="LIPOPROTEIN"/>
    <property type="match status" value="1"/>
</dbReference>
<dbReference type="InterPro" id="IPR011047">
    <property type="entry name" value="Quinoprotein_ADH-like_sf"/>
</dbReference>
<dbReference type="SUPFAM" id="SSF50998">
    <property type="entry name" value="Quinoprotein alcohol dehydrogenase-like"/>
    <property type="match status" value="1"/>
</dbReference>
<name>A0A532V9K7_UNCT6</name>
<evidence type="ECO:0000313" key="2">
    <source>
        <dbReference type="Proteomes" id="UP000317778"/>
    </source>
</evidence>
<dbReference type="EMBL" id="NJBO01000002">
    <property type="protein sequence ID" value="TKJ43894.1"/>
    <property type="molecule type" value="Genomic_DNA"/>
</dbReference>
<accession>A0A532V9K7</accession>
<reference evidence="1 2" key="1">
    <citation type="submission" date="2017-06" db="EMBL/GenBank/DDBJ databases">
        <title>Novel microbial phyla capable of carbon fixation and sulfur reduction in deep-sea sediments.</title>
        <authorList>
            <person name="Huang J."/>
            <person name="Baker B."/>
            <person name="Wang Y."/>
        </authorList>
    </citation>
    <scope>NUCLEOTIDE SEQUENCE [LARGE SCALE GENOMIC DNA]</scope>
    <source>
        <strain evidence="1">B3_TA06</strain>
    </source>
</reference>
<organism evidence="1 2">
    <name type="scientific">candidate division TA06 bacterium B3_TA06</name>
    <dbReference type="NCBI Taxonomy" id="2012487"/>
    <lineage>
        <taxon>Bacteria</taxon>
        <taxon>Bacteria division TA06</taxon>
    </lineage>
</organism>
<comment type="caution">
    <text evidence="1">The sequence shown here is derived from an EMBL/GenBank/DDBJ whole genome shotgun (WGS) entry which is preliminary data.</text>
</comment>
<proteinExistence type="predicted"/>